<name>A0A8S9WZP4_APOLU</name>
<comment type="caution">
    <text evidence="1">The sequence shown here is derived from an EMBL/GenBank/DDBJ whole genome shotgun (WGS) entry which is preliminary data.</text>
</comment>
<protein>
    <submittedName>
        <fullName evidence="1">Uncharacterized protein</fullName>
    </submittedName>
</protein>
<gene>
    <name evidence="1" type="ORF">GE061_003963</name>
</gene>
<keyword evidence="2" id="KW-1185">Reference proteome</keyword>
<dbReference type="AlphaFoldDB" id="A0A8S9WZP4"/>
<accession>A0A8S9WZP4</accession>
<evidence type="ECO:0000313" key="2">
    <source>
        <dbReference type="Proteomes" id="UP000466442"/>
    </source>
</evidence>
<proteinExistence type="predicted"/>
<organism evidence="1 2">
    <name type="scientific">Apolygus lucorum</name>
    <name type="common">Small green plant bug</name>
    <name type="synonym">Lygocoris lucorum</name>
    <dbReference type="NCBI Taxonomy" id="248454"/>
    <lineage>
        <taxon>Eukaryota</taxon>
        <taxon>Metazoa</taxon>
        <taxon>Ecdysozoa</taxon>
        <taxon>Arthropoda</taxon>
        <taxon>Hexapoda</taxon>
        <taxon>Insecta</taxon>
        <taxon>Pterygota</taxon>
        <taxon>Neoptera</taxon>
        <taxon>Paraneoptera</taxon>
        <taxon>Hemiptera</taxon>
        <taxon>Heteroptera</taxon>
        <taxon>Panheteroptera</taxon>
        <taxon>Cimicomorpha</taxon>
        <taxon>Miridae</taxon>
        <taxon>Mirini</taxon>
        <taxon>Apolygus</taxon>
    </lineage>
</organism>
<dbReference type="Proteomes" id="UP000466442">
    <property type="component" value="Linkage Group LG12"/>
</dbReference>
<dbReference type="EMBL" id="WIXP02000012">
    <property type="protein sequence ID" value="KAF6201571.1"/>
    <property type="molecule type" value="Genomic_DNA"/>
</dbReference>
<evidence type="ECO:0000313" key="1">
    <source>
        <dbReference type="EMBL" id="KAF6201571.1"/>
    </source>
</evidence>
<sequence length="86" mass="9737">MIEHPSASWPTGIDAVNAGLVECGVNHERFLVNCSEATFCHKVTWESKQYTPIRFCFPRKTQCDTLLLRLNGDAICNECSEDRCND</sequence>
<reference evidence="1" key="1">
    <citation type="journal article" date="2021" name="Mol. Ecol. Resour.">
        <title>Apolygus lucorum genome provides insights into omnivorousness and mesophyll feeding.</title>
        <authorList>
            <person name="Liu Y."/>
            <person name="Liu H."/>
            <person name="Wang H."/>
            <person name="Huang T."/>
            <person name="Liu B."/>
            <person name="Yang B."/>
            <person name="Yin L."/>
            <person name="Li B."/>
            <person name="Zhang Y."/>
            <person name="Zhang S."/>
            <person name="Jiang F."/>
            <person name="Zhang X."/>
            <person name="Ren Y."/>
            <person name="Wang B."/>
            <person name="Wang S."/>
            <person name="Lu Y."/>
            <person name="Wu K."/>
            <person name="Fan W."/>
            <person name="Wang G."/>
        </authorList>
    </citation>
    <scope>NUCLEOTIDE SEQUENCE</scope>
    <source>
        <strain evidence="1">12Hb</strain>
    </source>
</reference>